<dbReference type="PROSITE" id="PS51450">
    <property type="entry name" value="LRR"/>
    <property type="match status" value="4"/>
</dbReference>
<proteinExistence type="predicted"/>
<evidence type="ECO:0000259" key="3">
    <source>
        <dbReference type="Pfam" id="PF23598"/>
    </source>
</evidence>
<feature type="domain" description="Disease resistance R13L4/SHOC-2-like LRR" evidence="3">
    <location>
        <begin position="355"/>
        <end position="468"/>
    </location>
</feature>
<dbReference type="PANTHER" id="PTHR48004">
    <property type="entry name" value="OS01G0149700 PROTEIN"/>
    <property type="match status" value="1"/>
</dbReference>
<dbReference type="Pfam" id="PF23598">
    <property type="entry name" value="LRR_14"/>
    <property type="match status" value="2"/>
</dbReference>
<dbReference type="PANTHER" id="PTHR48004:SF59">
    <property type="entry name" value="LEUCINE-RICH REPEAT-CONTAINING N-TERMINAL PLANT-TYPE DOMAIN-CONTAINING PROTEIN"/>
    <property type="match status" value="1"/>
</dbReference>
<dbReference type="Proteomes" id="UP000193804">
    <property type="component" value="Unassembled WGS sequence"/>
</dbReference>
<reference evidence="5" key="1">
    <citation type="submission" date="2017-04" db="EMBL/GenBank/DDBJ databases">
        <authorList>
            <person name="Varghese N."/>
            <person name="Submissions S."/>
        </authorList>
    </citation>
    <scope>NUCLEOTIDE SEQUENCE [LARGE SCALE GENOMIC DNA]</scope>
    <source>
        <strain evidence="5">DSM 4125</strain>
    </source>
</reference>
<evidence type="ECO:0000256" key="1">
    <source>
        <dbReference type="ARBA" id="ARBA00022614"/>
    </source>
</evidence>
<keyword evidence="2" id="KW-0677">Repeat</keyword>
<gene>
    <name evidence="4" type="ORF">SAMN05661096_00800</name>
</gene>
<dbReference type="AlphaFoldDB" id="A0A1X7IM79"/>
<dbReference type="OrthoDB" id="922532at2"/>
<evidence type="ECO:0000256" key="2">
    <source>
        <dbReference type="ARBA" id="ARBA00022737"/>
    </source>
</evidence>
<dbReference type="InterPro" id="IPR032675">
    <property type="entry name" value="LRR_dom_sf"/>
</dbReference>
<keyword evidence="1" id="KW-0433">Leucine-rich repeat</keyword>
<dbReference type="SMART" id="SM00365">
    <property type="entry name" value="LRR_SD22"/>
    <property type="match status" value="6"/>
</dbReference>
<evidence type="ECO:0000313" key="5">
    <source>
        <dbReference type="Proteomes" id="UP000193804"/>
    </source>
</evidence>
<keyword evidence="5" id="KW-1185">Reference proteome</keyword>
<protein>
    <submittedName>
        <fullName evidence="4">Leucine rich repeat-containing protein</fullName>
    </submittedName>
</protein>
<dbReference type="Pfam" id="PF13516">
    <property type="entry name" value="LRR_6"/>
    <property type="match status" value="1"/>
</dbReference>
<sequence>MKKLTFLIISIPIFCHLTVAQKFYNKQDSIDYHHYSMIMSGGYKVTVENGILKRTIVDSSYQNSDNYISFDSAYKLMKEIKKFDYEIRKPSEEYTKGHDLDITNEFDTITHISFEGRDLKRLPIFKLLKCKNLQEIELVNTSVKKIPWLLNWSIFGLDSLMTLRIYNHAPNKSIKFKKNTSVEEMVYRDSPFSPLPTNLHKLKNVKEIDLARNDFRQDTKFHLEKLQNLEHLNLSRNNIDLSNLAEDTVHNLKYLVLSFNNLTAIPKEIGFLKDLVELQFAENDIKSEGIHPAFASLKKLEVLSFYRNDLDSIPPFIFKLKDLRELDLYYNRIEKLPEELGNLKDLEKFYVAHNRFYSIPESIGQLKSLKEFYIHHNRISYLPESIANLKQITDFHIHNNYFQGFPEFILNYRKLEDLDLSHNDIHTFPKELVHLDNLKYLWMRGITFEASNKEEAEELKTTLETLQKKGVKISIELDQKQ</sequence>
<dbReference type="InterPro" id="IPR052941">
    <property type="entry name" value="StomDev_PlantInt_Reg"/>
</dbReference>
<dbReference type="RefSeq" id="WP_085515777.1">
    <property type="nucleotide sequence ID" value="NZ_FXAW01000001.1"/>
</dbReference>
<dbReference type="EMBL" id="FXAW01000001">
    <property type="protein sequence ID" value="SMG15699.1"/>
    <property type="molecule type" value="Genomic_DNA"/>
</dbReference>
<organism evidence="4 5">
    <name type="scientific">Marivirga sericea</name>
    <dbReference type="NCBI Taxonomy" id="1028"/>
    <lineage>
        <taxon>Bacteria</taxon>
        <taxon>Pseudomonadati</taxon>
        <taxon>Bacteroidota</taxon>
        <taxon>Cytophagia</taxon>
        <taxon>Cytophagales</taxon>
        <taxon>Marivirgaceae</taxon>
        <taxon>Marivirga</taxon>
    </lineage>
</organism>
<dbReference type="Gene3D" id="3.80.10.10">
    <property type="entry name" value="Ribonuclease Inhibitor"/>
    <property type="match status" value="3"/>
</dbReference>
<name>A0A1X7IM79_9BACT</name>
<accession>A0A1X7IM79</accession>
<dbReference type="InterPro" id="IPR003591">
    <property type="entry name" value="Leu-rich_rpt_typical-subtyp"/>
</dbReference>
<dbReference type="InterPro" id="IPR055414">
    <property type="entry name" value="LRR_R13L4/SHOC2-like"/>
</dbReference>
<evidence type="ECO:0000313" key="4">
    <source>
        <dbReference type="EMBL" id="SMG15699.1"/>
    </source>
</evidence>
<dbReference type="STRING" id="1028.SAMN05661096_00800"/>
<dbReference type="InterPro" id="IPR001611">
    <property type="entry name" value="Leu-rich_rpt"/>
</dbReference>
<dbReference type="SUPFAM" id="SSF52058">
    <property type="entry name" value="L domain-like"/>
    <property type="match status" value="1"/>
</dbReference>
<feature type="domain" description="Disease resistance R13L4/SHOC-2-like LRR" evidence="3">
    <location>
        <begin position="248"/>
        <end position="351"/>
    </location>
</feature>
<dbReference type="SMART" id="SM00369">
    <property type="entry name" value="LRR_TYP"/>
    <property type="match status" value="6"/>
</dbReference>